<feature type="compositionally biased region" description="Low complexity" evidence="1">
    <location>
        <begin position="807"/>
        <end position="840"/>
    </location>
</feature>
<dbReference type="InterPro" id="IPR051647">
    <property type="entry name" value="Mediator_comp_sub12"/>
</dbReference>
<dbReference type="GO" id="GO:0045944">
    <property type="term" value="P:positive regulation of transcription by RNA polymerase II"/>
    <property type="evidence" value="ECO:0007669"/>
    <property type="project" value="TreeGrafter"/>
</dbReference>
<feature type="region of interest" description="Disordered" evidence="1">
    <location>
        <begin position="141"/>
        <end position="167"/>
    </location>
</feature>
<dbReference type="GO" id="GO:0016592">
    <property type="term" value="C:mediator complex"/>
    <property type="evidence" value="ECO:0007669"/>
    <property type="project" value="TreeGrafter"/>
</dbReference>
<protein>
    <submittedName>
        <fullName evidence="3">Trichohyalin isoform X1</fullName>
    </submittedName>
</protein>
<sequence>MRRRDILRMWAQIVQHTGRATYTPEEWQESYEDFWKCMQSATDPYIRIDNVNIDHLINYTAPMDRQTQFTKRKFECSSNNYDESEPHAVLRKRIKLATNDILLLHKTNELKSENEKNRKGNIITKDEIDVHTPNANTIIMEQSMTSPNLKSSKLTDKKTKNRVSAYDKDNLPKDKAIDSAKYSIKRLVKNKRTSSAGDVSQENRNLPKEKQTVMQKNLQIKNHKAGHDQLDSELQINQLETQEESQLEQQCDVEKEADKHKVQKKNQVKKTKKKAQKEQDELTIEMEQDNKKQMAQQKLLDKLEEEIWIQKAEQGKLKKEKAKQNNRKQKVIEECKETEQQEIVKHKLQQREQEEDILFLKTVKQKAKQQQLNERGPQPNTKKTRSQLKKLLEEPEPSVPRCSNKAATQVDSIDSSCVTEPILEKQLVKETQHKIRTRSQCADKEPQSENQEQHQLNTKIRHTRPSRQSKAMAHMPQKAIDMPRTSLPDCAGVPDAVTNKDLQSIEPENLSITKLKLSEDIETPKIDHSLRAEPFEFDKPYVTYSKANCELEDKFINEVMQLAAPIGESTELSQLLVDDSKGEALSSGVEEIDRCLQIFNNKTPSEIDHQIADTSDFFDNLPNVSTLVDKTPLEMEALMNNVLNYDDDDDGDIISVATSWDGDEQFQTENTLVEETKSLDQPVQIRQSDAELESTIRPSELLPYRIPKMPISPADKQQIQQETQIQAEAPANLRSPQTVKNHQQPKPQQLQQTPAQHLNHAAPQQHQQTAVEHVKPQQVQQTPVQLLKHSAPELQPIPAQHLKNPVPQHHLGQPPLHQLSQPPRPQLQRPPLQQRQQPPRQHIQPLPLQHPVLRPAPLAKTLPIFAPPFRLAEKPASSAQSVTPNIYTNECKYFIFGIKCWRYLDGRCQDSNCNHRLANPWEVQRHLNQMKTDKLCDTYSMVLRHGMLFRNYFMIFAEIFGNRGMMSHLMKMVEDCGLYMEYSAPFITEIYYLLLRYELMPKMAAAHFMKHLWRPNIGQAYPDLTIQLLRILSAADWFNYIPCLKHLFYNQGFPIPVEFMTCLANDAVAKNDQVLVTKVWELVLFSPIDRNDDTLSSVIKILKNWCGSAVDAPTAEQQQKPQLQEQLQQHPHQRLGQHLQPQRQLQHLAELKQQHLPQRYVNLPQANKVNYNSTNQSRHMFDF</sequence>
<evidence type="ECO:0000313" key="3">
    <source>
        <dbReference type="RefSeq" id="XP_023179914.2"/>
    </source>
</evidence>
<dbReference type="Proteomes" id="UP000504633">
    <property type="component" value="Unplaced"/>
</dbReference>
<dbReference type="OrthoDB" id="7869957at2759"/>
<feature type="region of interest" description="Disordered" evidence="1">
    <location>
        <begin position="735"/>
        <end position="784"/>
    </location>
</feature>
<feature type="region of interest" description="Disordered" evidence="1">
    <location>
        <begin position="1114"/>
        <end position="1140"/>
    </location>
</feature>
<organism evidence="2 3">
    <name type="scientific">Drosophila hydei</name>
    <name type="common">Fruit fly</name>
    <dbReference type="NCBI Taxonomy" id="7224"/>
    <lineage>
        <taxon>Eukaryota</taxon>
        <taxon>Metazoa</taxon>
        <taxon>Ecdysozoa</taxon>
        <taxon>Arthropoda</taxon>
        <taxon>Hexapoda</taxon>
        <taxon>Insecta</taxon>
        <taxon>Pterygota</taxon>
        <taxon>Neoptera</taxon>
        <taxon>Endopterygota</taxon>
        <taxon>Diptera</taxon>
        <taxon>Brachycera</taxon>
        <taxon>Muscomorpha</taxon>
        <taxon>Ephydroidea</taxon>
        <taxon>Drosophilidae</taxon>
        <taxon>Drosophila</taxon>
    </lineage>
</organism>
<feature type="compositionally biased region" description="Low complexity" evidence="1">
    <location>
        <begin position="1116"/>
        <end position="1140"/>
    </location>
</feature>
<feature type="region of interest" description="Disordered" evidence="1">
    <location>
        <begin position="368"/>
        <end position="407"/>
    </location>
</feature>
<accession>A0A6J1MEH7</accession>
<dbReference type="KEGG" id="dhe:111605569"/>
<reference evidence="3" key="1">
    <citation type="submission" date="2025-08" db="UniProtKB">
        <authorList>
            <consortium name="RefSeq"/>
        </authorList>
    </citation>
    <scope>IDENTIFICATION</scope>
    <source>
        <strain evidence="3">15085-1641.00</strain>
        <tissue evidence="3">Whole body</tissue>
    </source>
</reference>
<dbReference type="RefSeq" id="XP_023179914.2">
    <property type="nucleotide sequence ID" value="XM_023324146.2"/>
</dbReference>
<evidence type="ECO:0000313" key="2">
    <source>
        <dbReference type="Proteomes" id="UP000504633"/>
    </source>
</evidence>
<feature type="compositionally biased region" description="Polar residues" evidence="1">
    <location>
        <begin position="193"/>
        <end position="204"/>
    </location>
</feature>
<dbReference type="PANTHER" id="PTHR46007:SF8">
    <property type="entry name" value="C2H2-TYPE DOMAIN-CONTAINING PROTEIN"/>
    <property type="match status" value="1"/>
</dbReference>
<dbReference type="PANTHER" id="PTHR46007">
    <property type="entry name" value="MEDIATOR OF RNA POLYMERASE II TRANSCRIPTION SUBUNIT 12"/>
    <property type="match status" value="1"/>
</dbReference>
<feature type="compositionally biased region" description="Polar residues" evidence="1">
    <location>
        <begin position="448"/>
        <end position="458"/>
    </location>
</feature>
<evidence type="ECO:0000256" key="1">
    <source>
        <dbReference type="SAM" id="MobiDB-lite"/>
    </source>
</evidence>
<dbReference type="GeneID" id="111605569"/>
<proteinExistence type="predicted"/>
<gene>
    <name evidence="3" type="primary">LOC111605569</name>
</gene>
<dbReference type="OMA" id="SAIPNEC"/>
<dbReference type="AlphaFoldDB" id="A0A6J1MEH7"/>
<name>A0A6J1MEH7_DROHY</name>
<feature type="region of interest" description="Disordered" evidence="1">
    <location>
        <begin position="247"/>
        <end position="280"/>
    </location>
</feature>
<keyword evidence="2" id="KW-1185">Reference proteome</keyword>
<feature type="region of interest" description="Disordered" evidence="1">
    <location>
        <begin position="188"/>
        <end position="211"/>
    </location>
</feature>
<feature type="compositionally biased region" description="Low complexity" evidence="1">
    <location>
        <begin position="744"/>
        <end position="756"/>
    </location>
</feature>
<feature type="region of interest" description="Disordered" evidence="1">
    <location>
        <begin position="799"/>
        <end position="840"/>
    </location>
</feature>
<feature type="region of interest" description="Disordered" evidence="1">
    <location>
        <begin position="437"/>
        <end position="469"/>
    </location>
</feature>
<dbReference type="GO" id="GO:0003713">
    <property type="term" value="F:transcription coactivator activity"/>
    <property type="evidence" value="ECO:0007669"/>
    <property type="project" value="TreeGrafter"/>
</dbReference>
<feature type="compositionally biased region" description="Basic residues" evidence="1">
    <location>
        <begin position="261"/>
        <end position="275"/>
    </location>
</feature>
<feature type="compositionally biased region" description="Polar residues" evidence="1">
    <location>
        <begin position="368"/>
        <end position="381"/>
    </location>
</feature>